<dbReference type="AlphaFoldDB" id="A0A2W1MWV1"/>
<dbReference type="Gene3D" id="2.160.20.80">
    <property type="entry name" value="E3 ubiquitin-protein ligase SopA"/>
    <property type="match status" value="1"/>
</dbReference>
<gene>
    <name evidence="1" type="ORF">DNU06_13675</name>
</gene>
<name>A0A2W1MWV1_9FLAO</name>
<dbReference type="InterPro" id="IPR001646">
    <property type="entry name" value="5peptide_repeat"/>
</dbReference>
<dbReference type="PANTHER" id="PTHR42999:SF1">
    <property type="entry name" value="PENTAPEPTIDE REPEAT-CONTAINING PROTEIN"/>
    <property type="match status" value="1"/>
</dbReference>
<sequence>MRENETIKGDDFSSSALSQEYENCQFLNCDFTGVNLSNVKFITCEFEACNFTQTKWNNSSVQSCEFVACKMLGLDFSSLNPFLIRFSFENCQLNFSSFFGLKIKGTPFINCQLQEVDFSETDLSKASFAESDLKMATFDRTNLIETDFRTAINFSIDPTINKMKKAKFASNNLRGLLDTFSLKIT</sequence>
<dbReference type="Proteomes" id="UP000249248">
    <property type="component" value="Unassembled WGS sequence"/>
</dbReference>
<dbReference type="Pfam" id="PF00805">
    <property type="entry name" value="Pentapeptide"/>
    <property type="match status" value="1"/>
</dbReference>
<dbReference type="OrthoDB" id="67652at2"/>
<reference evidence="1 2" key="1">
    <citation type="submission" date="2018-06" db="EMBL/GenBank/DDBJ databases">
        <title>The draft genome sequence of Crocinitomix sp. SM1701.</title>
        <authorList>
            <person name="Zhang X."/>
        </authorList>
    </citation>
    <scope>NUCLEOTIDE SEQUENCE [LARGE SCALE GENOMIC DNA]</scope>
    <source>
        <strain evidence="1 2">SM1701</strain>
    </source>
</reference>
<dbReference type="InterPro" id="IPR052949">
    <property type="entry name" value="PA_immunity-related"/>
</dbReference>
<dbReference type="PANTHER" id="PTHR42999">
    <property type="entry name" value="ANTIBIOTIC RESISTANCE PROTEIN MCBG"/>
    <property type="match status" value="1"/>
</dbReference>
<proteinExistence type="predicted"/>
<accession>A0A2W1MWV1</accession>
<dbReference type="RefSeq" id="WP_111064055.1">
    <property type="nucleotide sequence ID" value="NZ_JBHUCU010000006.1"/>
</dbReference>
<dbReference type="EMBL" id="QKSB01000009">
    <property type="protein sequence ID" value="PZE16357.1"/>
    <property type="molecule type" value="Genomic_DNA"/>
</dbReference>
<evidence type="ECO:0000313" key="1">
    <source>
        <dbReference type="EMBL" id="PZE16357.1"/>
    </source>
</evidence>
<protein>
    <submittedName>
        <fullName evidence="1">Pentapeptide repeat-containing protein</fullName>
    </submittedName>
</protein>
<evidence type="ECO:0000313" key="2">
    <source>
        <dbReference type="Proteomes" id="UP000249248"/>
    </source>
</evidence>
<comment type="caution">
    <text evidence="1">The sequence shown here is derived from an EMBL/GenBank/DDBJ whole genome shotgun (WGS) entry which is preliminary data.</text>
</comment>
<dbReference type="SUPFAM" id="SSF141571">
    <property type="entry name" value="Pentapeptide repeat-like"/>
    <property type="match status" value="1"/>
</dbReference>
<dbReference type="Pfam" id="PF13599">
    <property type="entry name" value="Pentapeptide_4"/>
    <property type="match status" value="1"/>
</dbReference>
<keyword evidence="2" id="KW-1185">Reference proteome</keyword>
<organism evidence="1 2">
    <name type="scientific">Putridiphycobacter roseus</name>
    <dbReference type="NCBI Taxonomy" id="2219161"/>
    <lineage>
        <taxon>Bacteria</taxon>
        <taxon>Pseudomonadati</taxon>
        <taxon>Bacteroidota</taxon>
        <taxon>Flavobacteriia</taxon>
        <taxon>Flavobacteriales</taxon>
        <taxon>Crocinitomicaceae</taxon>
        <taxon>Putridiphycobacter</taxon>
    </lineage>
</organism>